<evidence type="ECO:0000313" key="2">
    <source>
        <dbReference type="Proteomes" id="UP000237797"/>
    </source>
</evidence>
<dbReference type="Proteomes" id="UP000237797">
    <property type="component" value="Unassembled WGS sequence"/>
</dbReference>
<sequence length="63" mass="7285">MPIPEEAKILSRSPPVIGMHRWCRIIYEYPSPHEGRDDIPALNMEAAPSREGLYFWKHASHSL</sequence>
<comment type="caution">
    <text evidence="1">The sequence shown here is derived from an EMBL/GenBank/DDBJ whole genome shotgun (WGS) entry which is preliminary data.</text>
</comment>
<organism evidence="1 2">
    <name type="scientific">Planifilum fimeticola</name>
    <dbReference type="NCBI Taxonomy" id="201975"/>
    <lineage>
        <taxon>Bacteria</taxon>
        <taxon>Bacillati</taxon>
        <taxon>Bacillota</taxon>
        <taxon>Bacilli</taxon>
        <taxon>Bacillales</taxon>
        <taxon>Thermoactinomycetaceae</taxon>
        <taxon>Planifilum</taxon>
    </lineage>
</organism>
<reference evidence="1 2" key="1">
    <citation type="submission" date="2018-03" db="EMBL/GenBank/DDBJ databases">
        <title>Genomic Encyclopedia of Archaeal and Bacterial Type Strains, Phase II (KMG-II): from individual species to whole genera.</title>
        <authorList>
            <person name="Goeker M."/>
        </authorList>
    </citation>
    <scope>NUCLEOTIDE SEQUENCE [LARGE SCALE GENOMIC DNA]</scope>
    <source>
        <strain evidence="1 2">DSM 44946</strain>
    </source>
</reference>
<gene>
    <name evidence="1" type="ORF">CLV97_12920</name>
</gene>
<protein>
    <submittedName>
        <fullName evidence="1">Uncharacterized protein</fullName>
    </submittedName>
</protein>
<keyword evidence="2" id="KW-1185">Reference proteome</keyword>
<dbReference type="AlphaFoldDB" id="A0A2T0LBR3"/>
<proteinExistence type="predicted"/>
<name>A0A2T0LBR3_9BACL</name>
<evidence type="ECO:0000313" key="1">
    <source>
        <dbReference type="EMBL" id="PRX39132.1"/>
    </source>
</evidence>
<accession>A0A2T0LBR3</accession>
<dbReference type="EMBL" id="PVNE01000029">
    <property type="protein sequence ID" value="PRX39132.1"/>
    <property type="molecule type" value="Genomic_DNA"/>
</dbReference>